<dbReference type="PROSITE" id="PS50931">
    <property type="entry name" value="HTH_LYSR"/>
    <property type="match status" value="1"/>
</dbReference>
<dbReference type="PANTHER" id="PTHR30419:SF8">
    <property type="entry name" value="NITROGEN ASSIMILATION TRANSCRIPTIONAL ACTIVATOR-RELATED"/>
    <property type="match status" value="1"/>
</dbReference>
<organism evidence="6 7">
    <name type="scientific">Pseudomonas serbiensis</name>
    <dbReference type="NCBI Taxonomy" id="3064350"/>
    <lineage>
        <taxon>Bacteria</taxon>
        <taxon>Pseudomonadati</taxon>
        <taxon>Pseudomonadota</taxon>
        <taxon>Gammaproteobacteria</taxon>
        <taxon>Pseudomonadales</taxon>
        <taxon>Pseudomonadaceae</taxon>
        <taxon>Pseudomonas</taxon>
    </lineage>
</organism>
<protein>
    <submittedName>
        <fullName evidence="6">LysR family transcriptional regulator</fullName>
    </submittedName>
</protein>
<feature type="domain" description="HTH lysR-type" evidence="5">
    <location>
        <begin position="6"/>
        <end position="58"/>
    </location>
</feature>
<dbReference type="Gene3D" id="1.10.10.10">
    <property type="entry name" value="Winged helix-like DNA-binding domain superfamily/Winged helix DNA-binding domain"/>
    <property type="match status" value="1"/>
</dbReference>
<dbReference type="InterPro" id="IPR036390">
    <property type="entry name" value="WH_DNA-bd_sf"/>
</dbReference>
<sequence>MHDLPLRYFHSVAKTGSLSAAAEELHVAVSAVSRQISNLEDTLGLQLFERKPRGMQLTEPGELLLAYATRNVLEVKNVIAEMRGVNTLQQHKIALACPEGMAWEFLPRVTAEFRNFHPGASFDMQVVDSARASQLVKDGAVDIALTFSLTPTMGVEIALSCESPISALMPASHPLATRESLTVQDLREYPLALSQPGSTIRYLFDIACNLHGINVVPTYTSQSLGAIYTIVRYSRDVIALCGTATVSGATGRDNLVLIPMSDPQLRQRSLQVQIMAGRKLPVLQRYFLSFLEEQLLTVSKPAATRG</sequence>
<comment type="similarity">
    <text evidence="1">Belongs to the LysR transcriptional regulatory family.</text>
</comment>
<evidence type="ECO:0000256" key="4">
    <source>
        <dbReference type="ARBA" id="ARBA00023163"/>
    </source>
</evidence>
<keyword evidence="3" id="KW-0238">DNA-binding</keyword>
<keyword evidence="2" id="KW-0805">Transcription regulation</keyword>
<keyword evidence="4" id="KW-0804">Transcription</keyword>
<evidence type="ECO:0000256" key="3">
    <source>
        <dbReference type="ARBA" id="ARBA00023125"/>
    </source>
</evidence>
<evidence type="ECO:0000259" key="5">
    <source>
        <dbReference type="PROSITE" id="PS50931"/>
    </source>
</evidence>
<dbReference type="EMBL" id="JAUQOO010000012">
    <property type="protein sequence ID" value="MDO7928459.1"/>
    <property type="molecule type" value="Genomic_DNA"/>
</dbReference>
<proteinExistence type="inferred from homology"/>
<dbReference type="InterPro" id="IPR050950">
    <property type="entry name" value="HTH-type_LysR_regulators"/>
</dbReference>
<dbReference type="Pfam" id="PF00126">
    <property type="entry name" value="HTH_1"/>
    <property type="match status" value="1"/>
</dbReference>
<dbReference type="InterPro" id="IPR005119">
    <property type="entry name" value="LysR_subst-bd"/>
</dbReference>
<evidence type="ECO:0000313" key="6">
    <source>
        <dbReference type="EMBL" id="MDO7928459.1"/>
    </source>
</evidence>
<dbReference type="Gene3D" id="3.40.190.290">
    <property type="match status" value="1"/>
</dbReference>
<dbReference type="Pfam" id="PF03466">
    <property type="entry name" value="LysR_substrate"/>
    <property type="match status" value="1"/>
</dbReference>
<dbReference type="Proteomes" id="UP001223016">
    <property type="component" value="Unassembled WGS sequence"/>
</dbReference>
<dbReference type="PRINTS" id="PR00039">
    <property type="entry name" value="HTHLYSR"/>
</dbReference>
<dbReference type="SUPFAM" id="SSF46785">
    <property type="entry name" value="Winged helix' DNA-binding domain"/>
    <property type="match status" value="1"/>
</dbReference>
<dbReference type="PANTHER" id="PTHR30419">
    <property type="entry name" value="HTH-TYPE TRANSCRIPTIONAL REGULATOR YBHD"/>
    <property type="match status" value="1"/>
</dbReference>
<reference evidence="6 7" key="1">
    <citation type="submission" date="2023-07" db="EMBL/GenBank/DDBJ databases">
        <title>Identification of four novel Pseudomonas species associated with bacterial leaf spot of cucurbits.</title>
        <authorList>
            <person name="Fullem K.R."/>
        </authorList>
    </citation>
    <scope>NUCLEOTIDE SEQUENCE [LARGE SCALE GENOMIC DNA]</scope>
    <source>
        <strain evidence="6 7">KFB 138</strain>
    </source>
</reference>
<evidence type="ECO:0000313" key="7">
    <source>
        <dbReference type="Proteomes" id="UP001223016"/>
    </source>
</evidence>
<gene>
    <name evidence="6" type="ORF">Q6A51_16855</name>
</gene>
<evidence type="ECO:0000256" key="2">
    <source>
        <dbReference type="ARBA" id="ARBA00023015"/>
    </source>
</evidence>
<comment type="caution">
    <text evidence="6">The sequence shown here is derived from an EMBL/GenBank/DDBJ whole genome shotgun (WGS) entry which is preliminary data.</text>
</comment>
<evidence type="ECO:0000256" key="1">
    <source>
        <dbReference type="ARBA" id="ARBA00009437"/>
    </source>
</evidence>
<name>A0ABT9CTG4_9PSED</name>
<dbReference type="SUPFAM" id="SSF53850">
    <property type="entry name" value="Periplasmic binding protein-like II"/>
    <property type="match status" value="1"/>
</dbReference>
<dbReference type="InterPro" id="IPR036388">
    <property type="entry name" value="WH-like_DNA-bd_sf"/>
</dbReference>
<dbReference type="InterPro" id="IPR000847">
    <property type="entry name" value="LysR_HTH_N"/>
</dbReference>
<dbReference type="RefSeq" id="WP_201020099.1">
    <property type="nucleotide sequence ID" value="NZ_JAUQOO010000012.1"/>
</dbReference>
<keyword evidence="7" id="KW-1185">Reference proteome</keyword>
<accession>A0ABT9CTG4</accession>